<keyword evidence="1" id="KW-0732">Signal</keyword>
<name>A0A1L7X8R6_9HELO</name>
<keyword evidence="3" id="KW-1185">Reference proteome</keyword>
<evidence type="ECO:0000313" key="2">
    <source>
        <dbReference type="EMBL" id="CZR61402.1"/>
    </source>
</evidence>
<organism evidence="2 3">
    <name type="scientific">Phialocephala subalpina</name>
    <dbReference type="NCBI Taxonomy" id="576137"/>
    <lineage>
        <taxon>Eukaryota</taxon>
        <taxon>Fungi</taxon>
        <taxon>Dikarya</taxon>
        <taxon>Ascomycota</taxon>
        <taxon>Pezizomycotina</taxon>
        <taxon>Leotiomycetes</taxon>
        <taxon>Helotiales</taxon>
        <taxon>Mollisiaceae</taxon>
        <taxon>Phialocephala</taxon>
        <taxon>Phialocephala fortinii species complex</taxon>
    </lineage>
</organism>
<protein>
    <submittedName>
        <fullName evidence="2">Uncharacterized protein</fullName>
    </submittedName>
</protein>
<dbReference type="OrthoDB" id="5413589at2759"/>
<dbReference type="Proteomes" id="UP000184330">
    <property type="component" value="Unassembled WGS sequence"/>
</dbReference>
<sequence>MHSSLFLFAAALTSVSALPSPQEASSATTSAAAQSTGTVALGGECSSSADCAGGADCYAVNSMLITRCGNFQASCTTDDQCAYNTCNNGLCNGFIPSATTSTSAKATGTVALGEQCSSSADCTNGADCYAVNSMLIPSCGNFQASCTSDDQCAYNTCNNGLCNGFIASTTTTSAAQTESTSTTVYLPLGADCNPDSTPCANGADCYASNSMLQPRCGNFASSCTSDDQCAFNLCNTDTGLCTGPLTSSTTTFVSSTPTQSAYRIF</sequence>
<proteinExistence type="predicted"/>
<evidence type="ECO:0000256" key="1">
    <source>
        <dbReference type="SAM" id="SignalP"/>
    </source>
</evidence>
<feature type="chain" id="PRO_5012363351" evidence="1">
    <location>
        <begin position="18"/>
        <end position="265"/>
    </location>
</feature>
<gene>
    <name evidence="2" type="ORF">PAC_11298</name>
</gene>
<feature type="signal peptide" evidence="1">
    <location>
        <begin position="1"/>
        <end position="17"/>
    </location>
</feature>
<dbReference type="AlphaFoldDB" id="A0A1L7X8R6"/>
<dbReference type="EMBL" id="FJOG01000018">
    <property type="protein sequence ID" value="CZR61402.1"/>
    <property type="molecule type" value="Genomic_DNA"/>
</dbReference>
<accession>A0A1L7X8R6</accession>
<evidence type="ECO:0000313" key="3">
    <source>
        <dbReference type="Proteomes" id="UP000184330"/>
    </source>
</evidence>
<reference evidence="2 3" key="1">
    <citation type="submission" date="2016-03" db="EMBL/GenBank/DDBJ databases">
        <authorList>
            <person name="Ploux O."/>
        </authorList>
    </citation>
    <scope>NUCLEOTIDE SEQUENCE [LARGE SCALE GENOMIC DNA]</scope>
    <source>
        <strain evidence="2 3">UAMH 11012</strain>
    </source>
</reference>